<proteinExistence type="predicted"/>
<dbReference type="AlphaFoldDB" id="A0A504J9Z0"/>
<gene>
    <name evidence="1" type="ORF">FHK87_19880</name>
</gene>
<dbReference type="RefSeq" id="WP_140595749.1">
    <property type="nucleotide sequence ID" value="NZ_VFWZ01000007.1"/>
</dbReference>
<protein>
    <submittedName>
        <fullName evidence="1">Uncharacterized protein</fullName>
    </submittedName>
</protein>
<dbReference type="EMBL" id="VFWZ01000007">
    <property type="protein sequence ID" value="TPN83480.1"/>
    <property type="molecule type" value="Genomic_DNA"/>
</dbReference>
<reference evidence="1 2" key="1">
    <citation type="submission" date="2019-06" db="EMBL/GenBank/DDBJ databases">
        <authorList>
            <person name="Meng X."/>
        </authorList>
    </citation>
    <scope>NUCLEOTIDE SEQUENCE [LARGE SCALE GENOMIC DNA]</scope>
    <source>
        <strain evidence="1 2">M625</strain>
    </source>
</reference>
<accession>A0A504J9Z0</accession>
<comment type="caution">
    <text evidence="1">The sequence shown here is derived from an EMBL/GenBank/DDBJ whole genome shotgun (WGS) entry which is preliminary data.</text>
</comment>
<evidence type="ECO:0000313" key="1">
    <source>
        <dbReference type="EMBL" id="TPN83480.1"/>
    </source>
</evidence>
<evidence type="ECO:0000313" key="2">
    <source>
        <dbReference type="Proteomes" id="UP000315540"/>
    </source>
</evidence>
<organism evidence="1 2">
    <name type="scientific">Aquimarina algicola</name>
    <dbReference type="NCBI Taxonomy" id="2589995"/>
    <lineage>
        <taxon>Bacteria</taxon>
        <taxon>Pseudomonadati</taxon>
        <taxon>Bacteroidota</taxon>
        <taxon>Flavobacteriia</taxon>
        <taxon>Flavobacteriales</taxon>
        <taxon>Flavobacteriaceae</taxon>
        <taxon>Aquimarina</taxon>
    </lineage>
</organism>
<name>A0A504J9Z0_9FLAO</name>
<sequence length="202" mass="24075">MLHPTSKGIIDGRIIGLNNSIHITSYILNNGRENLKVPDYYSSPGVEYYIGFGTGYELGQKIRKLLEQDTSSKMLLNEKIKCLTFLLEKQEICREDVTQSFLDNIKYWDEFDIPLNIINEIKILLEENKIQRSVDKLFSYFKDNFRLKPLMQFYEVRNQLKKIREQKKKNKEYLISERLEKIKAEMYYWIDGNKQKITNNNL</sequence>
<dbReference type="OrthoDB" id="1162999at2"/>
<dbReference type="Proteomes" id="UP000315540">
    <property type="component" value="Unassembled WGS sequence"/>
</dbReference>
<keyword evidence="2" id="KW-1185">Reference proteome</keyword>